<dbReference type="Proteomes" id="UP000593765">
    <property type="component" value="Chromosome"/>
</dbReference>
<dbReference type="SUPFAM" id="SSF55961">
    <property type="entry name" value="Bet v1-like"/>
    <property type="match status" value="1"/>
</dbReference>
<protein>
    <submittedName>
        <fullName evidence="1">SRPBCC domain-containing protein</fullName>
    </submittedName>
</protein>
<evidence type="ECO:0000313" key="2">
    <source>
        <dbReference type="Proteomes" id="UP000593765"/>
    </source>
</evidence>
<organism evidence="1 2">
    <name type="scientific">Humisphaera borealis</name>
    <dbReference type="NCBI Taxonomy" id="2807512"/>
    <lineage>
        <taxon>Bacteria</taxon>
        <taxon>Pseudomonadati</taxon>
        <taxon>Planctomycetota</taxon>
        <taxon>Phycisphaerae</taxon>
        <taxon>Tepidisphaerales</taxon>
        <taxon>Tepidisphaeraceae</taxon>
        <taxon>Humisphaera</taxon>
    </lineage>
</organism>
<reference evidence="1 2" key="1">
    <citation type="submission" date="2020-10" db="EMBL/GenBank/DDBJ databases">
        <title>Wide distribution of Phycisphaera-like planctomycetes from WD2101 soil group in peatlands and genome analysis of the first cultivated representative.</title>
        <authorList>
            <person name="Dedysh S.N."/>
            <person name="Beletsky A.V."/>
            <person name="Ivanova A."/>
            <person name="Kulichevskaya I.S."/>
            <person name="Suzina N.E."/>
            <person name="Philippov D.A."/>
            <person name="Rakitin A.L."/>
            <person name="Mardanov A.V."/>
            <person name="Ravin N.V."/>
        </authorList>
    </citation>
    <scope>NUCLEOTIDE SEQUENCE [LARGE SCALE GENOMIC DNA]</scope>
    <source>
        <strain evidence="1 2">M1803</strain>
    </source>
</reference>
<dbReference type="InterPro" id="IPR023393">
    <property type="entry name" value="START-like_dom_sf"/>
</dbReference>
<dbReference type="CDD" id="cd07814">
    <property type="entry name" value="SRPBCC_CalC_Aha1-like"/>
    <property type="match status" value="1"/>
</dbReference>
<name>A0A7M2X012_9BACT</name>
<accession>A0A7M2X012</accession>
<dbReference type="KEGG" id="hbs:IPV69_01470"/>
<dbReference type="EMBL" id="CP063458">
    <property type="protein sequence ID" value="QOV90070.1"/>
    <property type="molecule type" value="Genomic_DNA"/>
</dbReference>
<gene>
    <name evidence="1" type="ORF">IPV69_01470</name>
</gene>
<evidence type="ECO:0000313" key="1">
    <source>
        <dbReference type="EMBL" id="QOV90070.1"/>
    </source>
</evidence>
<keyword evidence="2" id="KW-1185">Reference proteome</keyword>
<proteinExistence type="predicted"/>
<dbReference type="AlphaFoldDB" id="A0A7M2X012"/>
<sequence>MSSSTTVTQEPVSSLTIRQDIAIAAPIEIAWEAVLDQLGPMNEMPDGTPFPFKLEAWPGGRLFRDLGNSAGHLWGNVQVIKPPKLLEIWGPMMMPYPAINHLQYRLTAEGSNTRLQLTHRAMGFIQDEHRDGMPKGFDHWVNRVRQLAETRSSR</sequence>
<dbReference type="Gene3D" id="3.30.530.20">
    <property type="match status" value="1"/>
</dbReference>
<dbReference type="RefSeq" id="WP_206293141.1">
    <property type="nucleotide sequence ID" value="NZ_CP063458.1"/>
</dbReference>